<evidence type="ECO:0000256" key="1">
    <source>
        <dbReference type="ARBA" id="ARBA00008834"/>
    </source>
</evidence>
<organism evidence="7 8">
    <name type="scientific">Prolixibacter bellariivorans</name>
    <dbReference type="NCBI Taxonomy" id="314319"/>
    <lineage>
        <taxon>Bacteria</taxon>
        <taxon>Pseudomonadati</taxon>
        <taxon>Bacteroidota</taxon>
        <taxon>Bacteroidia</taxon>
        <taxon>Marinilabiliales</taxon>
        <taxon>Prolixibacteraceae</taxon>
        <taxon>Prolixibacter</taxon>
    </lineage>
</organism>
<dbReference type="Pfam" id="PF00295">
    <property type="entry name" value="Glyco_hydro_28"/>
    <property type="match status" value="1"/>
</dbReference>
<feature type="chain" id="PRO_5024429677" evidence="5">
    <location>
        <begin position="26"/>
        <end position="537"/>
    </location>
</feature>
<dbReference type="SMART" id="SM00710">
    <property type="entry name" value="PbH1"/>
    <property type="match status" value="5"/>
</dbReference>
<reference evidence="7 8" key="1">
    <citation type="submission" date="2019-10" db="EMBL/GenBank/DDBJ databases">
        <title>Prolixibacter strains distinguished by the presence of nitrate reductase genes were adept at nitrate-dependent anaerobic corrosion of metallic iron and carbon steel.</title>
        <authorList>
            <person name="Iino T."/>
            <person name="Shono N."/>
            <person name="Ito K."/>
            <person name="Nakamura R."/>
            <person name="Sueoka K."/>
            <person name="Harayama S."/>
            <person name="Ohkuma M."/>
        </authorList>
    </citation>
    <scope>NUCLEOTIDE SEQUENCE [LARGE SCALE GENOMIC DNA]</scope>
    <source>
        <strain evidence="7 8">JCM 13498</strain>
    </source>
</reference>
<evidence type="ECO:0000313" key="8">
    <source>
        <dbReference type="Proteomes" id="UP000391834"/>
    </source>
</evidence>
<evidence type="ECO:0000256" key="3">
    <source>
        <dbReference type="ARBA" id="ARBA00023295"/>
    </source>
</evidence>
<dbReference type="InterPro" id="IPR000743">
    <property type="entry name" value="Glyco_hydro_28"/>
</dbReference>
<keyword evidence="3 4" id="KW-0326">Glycosidase</keyword>
<dbReference type="InterPro" id="IPR051801">
    <property type="entry name" value="GH28_Enzymes"/>
</dbReference>
<accession>A0A5M4AUC1</accession>
<dbReference type="InterPro" id="IPR024535">
    <property type="entry name" value="RHGA/B-epi-like_pectate_lyase"/>
</dbReference>
<evidence type="ECO:0000259" key="6">
    <source>
        <dbReference type="Pfam" id="PF12708"/>
    </source>
</evidence>
<dbReference type="GO" id="GO:0005975">
    <property type="term" value="P:carbohydrate metabolic process"/>
    <property type="evidence" value="ECO:0007669"/>
    <property type="project" value="InterPro"/>
</dbReference>
<dbReference type="GO" id="GO:0004650">
    <property type="term" value="F:polygalacturonase activity"/>
    <property type="evidence" value="ECO:0007669"/>
    <property type="project" value="InterPro"/>
</dbReference>
<keyword evidence="8" id="KW-1185">Reference proteome</keyword>
<proteinExistence type="inferred from homology"/>
<dbReference type="EMBL" id="BLAX01000001">
    <property type="protein sequence ID" value="GET31334.1"/>
    <property type="molecule type" value="Genomic_DNA"/>
</dbReference>
<dbReference type="SUPFAM" id="SSF51126">
    <property type="entry name" value="Pectin lyase-like"/>
    <property type="match status" value="1"/>
</dbReference>
<dbReference type="AlphaFoldDB" id="A0A5M4AUC1"/>
<name>A0A5M4AUC1_9BACT</name>
<feature type="domain" description="Rhamnogalacturonase A/B/Epimerase-like pectate lyase" evidence="6">
    <location>
        <begin position="53"/>
        <end position="107"/>
    </location>
</feature>
<feature type="signal peptide" evidence="5">
    <location>
        <begin position="1"/>
        <end position="25"/>
    </location>
</feature>
<dbReference type="OrthoDB" id="9795222at2"/>
<evidence type="ECO:0000256" key="5">
    <source>
        <dbReference type="SAM" id="SignalP"/>
    </source>
</evidence>
<dbReference type="InterPro" id="IPR012334">
    <property type="entry name" value="Pectin_lyas_fold"/>
</dbReference>
<dbReference type="PANTHER" id="PTHR31339">
    <property type="entry name" value="PECTIN LYASE-RELATED"/>
    <property type="match status" value="1"/>
</dbReference>
<evidence type="ECO:0000313" key="7">
    <source>
        <dbReference type="EMBL" id="GET31334.1"/>
    </source>
</evidence>
<evidence type="ECO:0000256" key="4">
    <source>
        <dbReference type="RuleBase" id="RU361169"/>
    </source>
</evidence>
<sequence length="537" mass="59885">MNWKSTLKLVLIQIVLVGLCQHAWAQVPNKIEPFVTPFGEFDFHRPHFPDKSVNITDFGAKEGGKFKNTEAINKAIKQLSASGGGTVVVPPGKWLTGPIVLLSNINLHLEEGAELLFSQDFNDYLPEVLTNFEGSEVYAYSPFIYAFKQKNIAITGKGVLNGQGKPWWEQRKNPGFGNRKLIEMNENEVPLKERHFNSLDNYLPPVFFGPLYCQHVLLEGVTFKYGAFWTINPSFCEDLIVRGIHILTDGEYGHTPNGDGINPNSCTNVLIEYNTISTGDDCITIKSGRNKDGRRIGMPCKNILIRHNKGLRGHGGIVIGSEMSGGVENVYAYDCRFNGTDRVIRIKTDRGRGAYIRNCWFKDISADTIQREAIRINMLYSGGDRLPVQEVNSGTPVVENIHFENIRCAYAKRNIIQIIGLPEMPVNHVSFKNIELGGKLGIDVKDAKNITFDNLTISNKVGSPASISFSDSITIDKLKIAETAPEKLPILLNDVSHVQLTNLEYHSGKEMVKIAGKADHLEFDKSVPENKIVREAK</sequence>
<protein>
    <submittedName>
        <fullName evidence="7">Polygalacturonase</fullName>
    </submittedName>
</protein>
<keyword evidence="5" id="KW-0732">Signal</keyword>
<dbReference type="InterPro" id="IPR006626">
    <property type="entry name" value="PbH1"/>
</dbReference>
<keyword evidence="2 4" id="KW-0378">Hydrolase</keyword>
<dbReference type="PANTHER" id="PTHR31339:SF9">
    <property type="entry name" value="PLASMIN AND FIBRONECTIN-BINDING PROTEIN A"/>
    <property type="match status" value="1"/>
</dbReference>
<dbReference type="Proteomes" id="UP000391834">
    <property type="component" value="Unassembled WGS sequence"/>
</dbReference>
<dbReference type="RefSeq" id="WP_051569031.1">
    <property type="nucleotide sequence ID" value="NZ_BLAX01000001.1"/>
</dbReference>
<dbReference type="InterPro" id="IPR011050">
    <property type="entry name" value="Pectin_lyase_fold/virulence"/>
</dbReference>
<comment type="similarity">
    <text evidence="1 4">Belongs to the glycosyl hydrolase 28 family.</text>
</comment>
<evidence type="ECO:0000256" key="2">
    <source>
        <dbReference type="ARBA" id="ARBA00022801"/>
    </source>
</evidence>
<dbReference type="Pfam" id="PF12708">
    <property type="entry name" value="Pect-lyase_RHGA_epim"/>
    <property type="match status" value="1"/>
</dbReference>
<gene>
    <name evidence="7" type="ORF">PbJCM13498_01970</name>
</gene>
<comment type="caution">
    <text evidence="7">The sequence shown here is derived from an EMBL/GenBank/DDBJ whole genome shotgun (WGS) entry which is preliminary data.</text>
</comment>
<dbReference type="Gene3D" id="2.160.20.10">
    <property type="entry name" value="Single-stranded right-handed beta-helix, Pectin lyase-like"/>
    <property type="match status" value="1"/>
</dbReference>